<comment type="caution">
    <text evidence="3">The sequence shown here is derived from an EMBL/GenBank/DDBJ whole genome shotgun (WGS) entry which is preliminary data.</text>
</comment>
<dbReference type="GO" id="GO:0009982">
    <property type="term" value="F:pseudouridine synthase activity"/>
    <property type="evidence" value="ECO:0007669"/>
    <property type="project" value="InterPro"/>
</dbReference>
<feature type="compositionally biased region" description="Low complexity" evidence="2">
    <location>
        <begin position="460"/>
        <end position="472"/>
    </location>
</feature>
<evidence type="ECO:0000256" key="1">
    <source>
        <dbReference type="ARBA" id="ARBA00023235"/>
    </source>
</evidence>
<dbReference type="GO" id="GO:0005634">
    <property type="term" value="C:nucleus"/>
    <property type="evidence" value="ECO:0007669"/>
    <property type="project" value="TreeGrafter"/>
</dbReference>
<evidence type="ECO:0000313" key="4">
    <source>
        <dbReference type="Proteomes" id="UP000650467"/>
    </source>
</evidence>
<dbReference type="PANTHER" id="PTHR11142:SF5">
    <property type="entry name" value="TRNA PSEUDOURIDINE(38_39) SYNTHASE"/>
    <property type="match status" value="1"/>
</dbReference>
<sequence>MAACGQPGAVAEFIATDNGGPSLAPAVAPAGLDAAAVAGAAGSGAQPASSTAASMAAVTASTAAAPGWSAWELKPYMNENRNWQAVSDFFAALVRGDSRLSDLGLAEPHEFVLPPPEAAAAAGCAGGSGLGGEHGLAPTAPGAPAVPVGSAGVVAEAAEADAEEAAGRRTRRPPRQDFGPQRTTYRVDIAFQGSEFVGWAFQANRRTVQGTLEAALPALLTGPQYGQAHEVAAAAADGTEGAPRGRSGSGRGGGGGGGKAGPAAKVVVSSAGRTDAGVSAYGMPISFYAWHELSHAAIAATIAAAAPSPGCLRALAVRAVPRRFHATFSASWRRYVYLFPLRGPAAAGGSDGADRCAAGGGGGGGGGSGSSSDNVTAAPVASISKVDGSAVERQPQPPRPIPPEVWRLDPDVELVGVLLGALRGRALDYLACARDTPPGKDGICTLHVCRTSVVELPRRGPGASSAAPAASGAHGGAGAGGNGPPPGASVPGVAAAAGSGGVAEAAAAGTRASGAGADLGAAAGCGDGPGGGGGGEAAASVAGHGGQGAGDAVVRVLAVELVGSRFLKRMVRVLVSTALREATPGAARHGGRRDALLACFAEGREATGMPAPAAGLCFAGAGYSSEMLAGDED</sequence>
<feature type="region of interest" description="Disordered" evidence="2">
    <location>
        <begin position="233"/>
        <end position="263"/>
    </location>
</feature>
<dbReference type="InterPro" id="IPR020103">
    <property type="entry name" value="PsdUridine_synth_cat_dom_sf"/>
</dbReference>
<evidence type="ECO:0000313" key="3">
    <source>
        <dbReference type="EMBL" id="KAG2444535.1"/>
    </source>
</evidence>
<dbReference type="InterPro" id="IPR020094">
    <property type="entry name" value="TruA/RsuA/RluB/E/F_N"/>
</dbReference>
<dbReference type="InterPro" id="IPR001406">
    <property type="entry name" value="PsdUridine_synth_TruA"/>
</dbReference>
<dbReference type="SUPFAM" id="SSF55120">
    <property type="entry name" value="Pseudouridine synthase"/>
    <property type="match status" value="1"/>
</dbReference>
<keyword evidence="4" id="KW-1185">Reference proteome</keyword>
<dbReference type="Proteomes" id="UP000650467">
    <property type="component" value="Unassembled WGS sequence"/>
</dbReference>
<protein>
    <submittedName>
        <fullName evidence="3">Uncharacterized protein</fullName>
    </submittedName>
</protein>
<evidence type="ECO:0000256" key="2">
    <source>
        <dbReference type="SAM" id="MobiDB-lite"/>
    </source>
</evidence>
<dbReference type="PANTHER" id="PTHR11142">
    <property type="entry name" value="PSEUDOURIDYLATE SYNTHASE"/>
    <property type="match status" value="1"/>
</dbReference>
<dbReference type="GO" id="GO:0005737">
    <property type="term" value="C:cytoplasm"/>
    <property type="evidence" value="ECO:0007669"/>
    <property type="project" value="TreeGrafter"/>
</dbReference>
<dbReference type="GO" id="GO:1990481">
    <property type="term" value="P:mRNA pseudouridine synthesis"/>
    <property type="evidence" value="ECO:0007669"/>
    <property type="project" value="TreeGrafter"/>
</dbReference>
<dbReference type="GO" id="GO:0003723">
    <property type="term" value="F:RNA binding"/>
    <property type="evidence" value="ECO:0007669"/>
    <property type="project" value="InterPro"/>
</dbReference>
<dbReference type="Gene3D" id="3.30.70.580">
    <property type="entry name" value="Pseudouridine synthase I, catalytic domain, N-terminal subdomain"/>
    <property type="match status" value="1"/>
</dbReference>
<dbReference type="AlphaFoldDB" id="A0A835WBU4"/>
<name>A0A835WBU4_CHLIN</name>
<reference evidence="3" key="1">
    <citation type="journal article" date="2020" name="bioRxiv">
        <title>Comparative genomics of Chlamydomonas.</title>
        <authorList>
            <person name="Craig R.J."/>
            <person name="Hasan A.R."/>
            <person name="Ness R.W."/>
            <person name="Keightley P.D."/>
        </authorList>
    </citation>
    <scope>NUCLEOTIDE SEQUENCE</scope>
    <source>
        <strain evidence="3">SAG 7.73</strain>
    </source>
</reference>
<feature type="region of interest" description="Disordered" evidence="2">
    <location>
        <begin position="385"/>
        <end position="404"/>
    </location>
</feature>
<gene>
    <name evidence="3" type="ORF">HXX76_001281</name>
</gene>
<dbReference type="OrthoDB" id="271910at2759"/>
<feature type="region of interest" description="Disordered" evidence="2">
    <location>
        <begin position="457"/>
        <end position="486"/>
    </location>
</feature>
<proteinExistence type="predicted"/>
<feature type="compositionally biased region" description="Gly residues" evidence="2">
    <location>
        <begin position="247"/>
        <end position="260"/>
    </location>
</feature>
<feature type="compositionally biased region" description="Gly residues" evidence="2">
    <location>
        <begin position="473"/>
        <end position="482"/>
    </location>
</feature>
<organism evidence="3 4">
    <name type="scientific">Chlamydomonas incerta</name>
    <dbReference type="NCBI Taxonomy" id="51695"/>
    <lineage>
        <taxon>Eukaryota</taxon>
        <taxon>Viridiplantae</taxon>
        <taxon>Chlorophyta</taxon>
        <taxon>core chlorophytes</taxon>
        <taxon>Chlorophyceae</taxon>
        <taxon>CS clade</taxon>
        <taxon>Chlamydomonadales</taxon>
        <taxon>Chlamydomonadaceae</taxon>
        <taxon>Chlamydomonas</taxon>
    </lineage>
</organism>
<dbReference type="GO" id="GO:0031119">
    <property type="term" value="P:tRNA pseudouridine synthesis"/>
    <property type="evidence" value="ECO:0007669"/>
    <property type="project" value="TreeGrafter"/>
</dbReference>
<feature type="compositionally biased region" description="Low complexity" evidence="2">
    <location>
        <begin position="233"/>
        <end position="246"/>
    </location>
</feature>
<dbReference type="EMBL" id="JAEHOC010000002">
    <property type="protein sequence ID" value="KAG2444535.1"/>
    <property type="molecule type" value="Genomic_DNA"/>
</dbReference>
<accession>A0A835WBU4</accession>
<feature type="region of interest" description="Disordered" evidence="2">
    <location>
        <begin position="157"/>
        <end position="183"/>
    </location>
</feature>
<keyword evidence="1" id="KW-0413">Isomerase</keyword>